<sequence>MRARLPIIGAVVAAIAALVLLVGAIVWFLAPRVGLELPGATEEPLPSWAPPAEPPVAAATPTGPGIGGLVDPDWLDRTARATGIPERALAAYAGAAIVKAQTLPECALSWATLAGIGATESDHGRHGGSTLDQYGTATPGIFGVALDGDGVALIPDSDGGAIDGDAEADRAVGPMQLIPEAWRNWHVDGGGDGVEDPQNIDDAVLAAANYLCRASTAYDTEDGWRAGIRSYNAPEVYLGTVASFAIRYADAASAASSSPTP</sequence>
<dbReference type="RefSeq" id="WP_258798781.1">
    <property type="nucleotide sequence ID" value="NZ_JANTHX010000007.1"/>
</dbReference>
<proteinExistence type="predicted"/>
<dbReference type="InterPro" id="IPR023346">
    <property type="entry name" value="Lysozyme-like_dom_sf"/>
</dbReference>
<dbReference type="EMBL" id="JANTHX010000007">
    <property type="protein sequence ID" value="MCS0499713.1"/>
    <property type="molecule type" value="Genomic_DNA"/>
</dbReference>
<dbReference type="Proteomes" id="UP001205337">
    <property type="component" value="Unassembled WGS sequence"/>
</dbReference>
<evidence type="ECO:0000259" key="3">
    <source>
        <dbReference type="Pfam" id="PF13406"/>
    </source>
</evidence>
<gene>
    <name evidence="4" type="ORF">NUH29_09155</name>
</gene>
<dbReference type="GO" id="GO:0016757">
    <property type="term" value="F:glycosyltransferase activity"/>
    <property type="evidence" value="ECO:0007669"/>
    <property type="project" value="UniProtKB-KW"/>
</dbReference>
<dbReference type="InterPro" id="IPR043426">
    <property type="entry name" value="MltB-like"/>
</dbReference>
<comment type="caution">
    <text evidence="4">The sequence shown here is derived from an EMBL/GenBank/DDBJ whole genome shotgun (WGS) entry which is preliminary data.</text>
</comment>
<dbReference type="SUPFAM" id="SSF53955">
    <property type="entry name" value="Lysozyme-like"/>
    <property type="match status" value="1"/>
</dbReference>
<organism evidence="4 5">
    <name type="scientific">Protaetiibacter mangrovi</name>
    <dbReference type="NCBI Taxonomy" id="2970926"/>
    <lineage>
        <taxon>Bacteria</taxon>
        <taxon>Bacillati</taxon>
        <taxon>Actinomycetota</taxon>
        <taxon>Actinomycetes</taxon>
        <taxon>Micrococcales</taxon>
        <taxon>Microbacteriaceae</taxon>
        <taxon>Protaetiibacter</taxon>
    </lineage>
</organism>
<dbReference type="InterPro" id="IPR031304">
    <property type="entry name" value="SLT_2"/>
</dbReference>
<keyword evidence="2" id="KW-0812">Transmembrane</keyword>
<keyword evidence="4" id="KW-0808">Transferase</keyword>
<dbReference type="PANTHER" id="PTHR30163:SF8">
    <property type="entry name" value="LYTIC MUREIN TRANSGLYCOSYLASE"/>
    <property type="match status" value="1"/>
</dbReference>
<name>A0ABT1ZG70_9MICO</name>
<feature type="transmembrane region" description="Helical" evidence="2">
    <location>
        <begin position="7"/>
        <end position="30"/>
    </location>
</feature>
<keyword evidence="4" id="KW-0328">Glycosyltransferase</keyword>
<evidence type="ECO:0000313" key="4">
    <source>
        <dbReference type="EMBL" id="MCS0499713.1"/>
    </source>
</evidence>
<evidence type="ECO:0000256" key="2">
    <source>
        <dbReference type="SAM" id="Phobius"/>
    </source>
</evidence>
<evidence type="ECO:0000313" key="5">
    <source>
        <dbReference type="Proteomes" id="UP001205337"/>
    </source>
</evidence>
<reference evidence="4 5" key="1">
    <citation type="submission" date="2022-08" db="EMBL/GenBank/DDBJ databases">
        <authorList>
            <person name="Li F."/>
        </authorList>
    </citation>
    <scope>NUCLEOTIDE SEQUENCE [LARGE SCALE GENOMIC DNA]</scope>
    <source>
        <strain evidence="4 5">10F1B-8-1</strain>
    </source>
</reference>
<evidence type="ECO:0000256" key="1">
    <source>
        <dbReference type="SAM" id="MobiDB-lite"/>
    </source>
</evidence>
<dbReference type="Pfam" id="PF13406">
    <property type="entry name" value="SLT_2"/>
    <property type="match status" value="1"/>
</dbReference>
<feature type="region of interest" description="Disordered" evidence="1">
    <location>
        <begin position="41"/>
        <end position="60"/>
    </location>
</feature>
<keyword evidence="2" id="KW-0472">Membrane</keyword>
<dbReference type="Gene3D" id="1.10.530.10">
    <property type="match status" value="1"/>
</dbReference>
<feature type="domain" description="Transglycosylase SLT" evidence="3">
    <location>
        <begin position="171"/>
        <end position="225"/>
    </location>
</feature>
<dbReference type="EC" id="2.4.-.-" evidence="4"/>
<dbReference type="PANTHER" id="PTHR30163">
    <property type="entry name" value="MEMBRANE-BOUND LYTIC MUREIN TRANSGLYCOSYLASE B"/>
    <property type="match status" value="1"/>
</dbReference>
<protein>
    <submittedName>
        <fullName evidence="4">Lytic murein transglycosylase</fullName>
        <ecNumber evidence="4">2.4.-.-</ecNumber>
    </submittedName>
</protein>
<keyword evidence="2" id="KW-1133">Transmembrane helix</keyword>
<keyword evidence="5" id="KW-1185">Reference proteome</keyword>
<accession>A0ABT1ZG70</accession>